<dbReference type="SUPFAM" id="SSF54427">
    <property type="entry name" value="NTF2-like"/>
    <property type="match status" value="1"/>
</dbReference>
<evidence type="ECO:0000313" key="3">
    <source>
        <dbReference type="Proteomes" id="UP000541185"/>
    </source>
</evidence>
<keyword evidence="3" id="KW-1185">Reference proteome</keyword>
<evidence type="ECO:0000313" key="2">
    <source>
        <dbReference type="EMBL" id="NML46960.1"/>
    </source>
</evidence>
<evidence type="ECO:0000259" key="1">
    <source>
        <dbReference type="Pfam" id="PF14534"/>
    </source>
</evidence>
<dbReference type="Gene3D" id="3.10.450.50">
    <property type="match status" value="1"/>
</dbReference>
<reference evidence="2 3" key="1">
    <citation type="submission" date="2020-04" db="EMBL/GenBank/DDBJ databases">
        <title>Ramlibacter sp. G-1-2-2 isolated from soil.</title>
        <authorList>
            <person name="Dahal R.H."/>
        </authorList>
    </citation>
    <scope>NUCLEOTIDE SEQUENCE [LARGE SCALE GENOMIC DNA]</scope>
    <source>
        <strain evidence="2 3">G-1-2-2</strain>
    </source>
</reference>
<protein>
    <submittedName>
        <fullName evidence="2">SgcJ/EcaC family oxidoreductase</fullName>
    </submittedName>
</protein>
<dbReference type="InterPro" id="IPR027843">
    <property type="entry name" value="DUF4440"/>
</dbReference>
<dbReference type="AlphaFoldDB" id="A0A848HBW2"/>
<dbReference type="Pfam" id="PF14534">
    <property type="entry name" value="DUF4440"/>
    <property type="match status" value="1"/>
</dbReference>
<organism evidence="2 3">
    <name type="scientific">Ramlibacter agri</name>
    <dbReference type="NCBI Taxonomy" id="2728837"/>
    <lineage>
        <taxon>Bacteria</taxon>
        <taxon>Pseudomonadati</taxon>
        <taxon>Pseudomonadota</taxon>
        <taxon>Betaproteobacteria</taxon>
        <taxon>Burkholderiales</taxon>
        <taxon>Comamonadaceae</taxon>
        <taxon>Ramlibacter</taxon>
    </lineage>
</organism>
<name>A0A848HBW2_9BURK</name>
<feature type="domain" description="DUF4440" evidence="1">
    <location>
        <begin position="8"/>
        <end position="118"/>
    </location>
</feature>
<accession>A0A848HBW2</accession>
<gene>
    <name evidence="2" type="ORF">HHL11_24665</name>
</gene>
<proteinExistence type="predicted"/>
<dbReference type="Proteomes" id="UP000541185">
    <property type="component" value="Unassembled WGS sequence"/>
</dbReference>
<dbReference type="RefSeq" id="WP_169421271.1">
    <property type="nucleotide sequence ID" value="NZ_JABBFX010000003.1"/>
</dbReference>
<dbReference type="NCBIfam" id="TIGR02246">
    <property type="entry name" value="SgcJ/EcaC family oxidoreductase"/>
    <property type="match status" value="1"/>
</dbReference>
<dbReference type="InterPro" id="IPR011944">
    <property type="entry name" value="Steroid_delta5-4_isomerase"/>
</dbReference>
<comment type="caution">
    <text evidence="2">The sequence shown here is derived from an EMBL/GenBank/DDBJ whole genome shotgun (WGS) entry which is preliminary data.</text>
</comment>
<dbReference type="InterPro" id="IPR032710">
    <property type="entry name" value="NTF2-like_dom_sf"/>
</dbReference>
<dbReference type="EMBL" id="JABBFX010000003">
    <property type="protein sequence ID" value="NML46960.1"/>
    <property type="molecule type" value="Genomic_DNA"/>
</dbReference>
<sequence length="133" mass="14599">MDSDEQQIRALVRTWLEASQKGDVETVLGLMSDDVVFLLPGRPPMHKPEFAALARAQAAGDAPRMEGESEIQELQVLGDWAFVRTRLRVVATPAGGPPIERAGHTLTLLRKENGRWLLARDANLLAPVAPPRT</sequence>